<dbReference type="FunFam" id="1.10.442.10:FF:000001">
    <property type="entry name" value="Cytochrome c oxidase subunit 4 isoform 1"/>
    <property type="match status" value="1"/>
</dbReference>
<keyword evidence="7" id="KW-0560">Oxidoreductase</keyword>
<reference evidence="11" key="1">
    <citation type="submission" date="2020-11" db="EMBL/GenBank/DDBJ databases">
        <authorList>
            <person name="Tran Van P."/>
        </authorList>
    </citation>
    <scope>NUCLEOTIDE SEQUENCE</scope>
</reference>
<comment type="function">
    <text evidence="10">Component of the cytochrome c oxidase, the last enzyme in the mitochondrial electron transport chain which drives oxidative phosphorylation.</text>
</comment>
<evidence type="ECO:0000256" key="5">
    <source>
        <dbReference type="ARBA" id="ARBA00022946"/>
    </source>
</evidence>
<comment type="subcellular location">
    <subcellularLocation>
        <location evidence="1 10">Mitochondrion inner membrane</location>
        <topology evidence="1 10">Single-pass membrane protein</topology>
    </subcellularLocation>
</comment>
<dbReference type="EMBL" id="OC863088">
    <property type="protein sequence ID" value="CAD7630766.1"/>
    <property type="molecule type" value="Genomic_DNA"/>
</dbReference>
<proteinExistence type="inferred from homology"/>
<dbReference type="EMBL" id="CAJPIZ010008513">
    <property type="protein sequence ID" value="CAG2111196.1"/>
    <property type="molecule type" value="Genomic_DNA"/>
</dbReference>
<dbReference type="AlphaFoldDB" id="A0A7R9KYY8"/>
<keyword evidence="5" id="KW-0809">Transit peptide</keyword>
<evidence type="ECO:0000256" key="7">
    <source>
        <dbReference type="ARBA" id="ARBA00023002"/>
    </source>
</evidence>
<dbReference type="InterPro" id="IPR036639">
    <property type="entry name" value="Cyt_c_oxidase_su4_sf"/>
</dbReference>
<evidence type="ECO:0000256" key="3">
    <source>
        <dbReference type="ARBA" id="ARBA00022692"/>
    </source>
</evidence>
<comment type="pathway">
    <text evidence="10">Energy metabolism; oxidative phosphorylation.</text>
</comment>
<dbReference type="UniPathway" id="UPA00705"/>
<name>A0A7R9KYY8_9ACAR</name>
<keyword evidence="9 10" id="KW-0472">Membrane</keyword>
<protein>
    <recommendedName>
        <fullName evidence="10">Cytochrome c oxidase subunit 4</fullName>
    </recommendedName>
</protein>
<gene>
    <name evidence="11" type="ORF">OSB1V03_LOCUS11178</name>
</gene>
<dbReference type="InterPro" id="IPR004203">
    <property type="entry name" value="Cyt_c_oxidase_su4_fam"/>
</dbReference>
<comment type="similarity">
    <text evidence="2 10">Belongs to the cytochrome c oxidase IV family.</text>
</comment>
<dbReference type="PRINTS" id="PR01873">
    <property type="entry name" value="CYTCOXIDASE4"/>
</dbReference>
<dbReference type="Pfam" id="PF02936">
    <property type="entry name" value="COX4"/>
    <property type="match status" value="1"/>
</dbReference>
<organism evidence="11">
    <name type="scientific">Medioppia subpectinata</name>
    <dbReference type="NCBI Taxonomy" id="1979941"/>
    <lineage>
        <taxon>Eukaryota</taxon>
        <taxon>Metazoa</taxon>
        <taxon>Ecdysozoa</taxon>
        <taxon>Arthropoda</taxon>
        <taxon>Chelicerata</taxon>
        <taxon>Arachnida</taxon>
        <taxon>Acari</taxon>
        <taxon>Acariformes</taxon>
        <taxon>Sarcoptiformes</taxon>
        <taxon>Oribatida</taxon>
        <taxon>Brachypylina</taxon>
        <taxon>Oppioidea</taxon>
        <taxon>Oppiidae</taxon>
        <taxon>Medioppia</taxon>
    </lineage>
</organism>
<dbReference type="OrthoDB" id="186013at2759"/>
<dbReference type="GO" id="GO:0045277">
    <property type="term" value="C:respiratory chain complex IV"/>
    <property type="evidence" value="ECO:0007669"/>
    <property type="project" value="InterPro"/>
</dbReference>
<evidence type="ECO:0000256" key="4">
    <source>
        <dbReference type="ARBA" id="ARBA00022792"/>
    </source>
</evidence>
<evidence type="ECO:0000313" key="12">
    <source>
        <dbReference type="Proteomes" id="UP000759131"/>
    </source>
</evidence>
<accession>A0A7R9KYY8</accession>
<sequence length="111" mass="13275">ISALREKEKGDWKQLTIDDKKKLYRFSFCRTYAEMMAPTGEWKSILAGVLAIVTTALWTYVLIKKFVYAPMPESTSLEWRKKQRDWMVLWKVNPIEGLSSKYDYEKNRWKD</sequence>
<dbReference type="GO" id="GO:0005743">
    <property type="term" value="C:mitochondrial inner membrane"/>
    <property type="evidence" value="ECO:0007669"/>
    <property type="project" value="UniProtKB-SubCell"/>
</dbReference>
<comment type="subunit">
    <text evidence="10">Component of the cytochrome c oxidase (complex IV, CIV), a multisubunit enzyme composed of 14 subunits.</text>
</comment>
<dbReference type="Gene3D" id="1.10.442.10">
    <property type="entry name" value="Cytochrome c oxidase subunit IV"/>
    <property type="match status" value="1"/>
</dbReference>
<evidence type="ECO:0000256" key="2">
    <source>
        <dbReference type="ARBA" id="ARBA00008135"/>
    </source>
</evidence>
<dbReference type="PANTHER" id="PTHR10707:SF10">
    <property type="entry name" value="CYTOCHROME C OXIDASE SUBUNIT 4"/>
    <property type="match status" value="1"/>
</dbReference>
<evidence type="ECO:0000256" key="8">
    <source>
        <dbReference type="ARBA" id="ARBA00023128"/>
    </source>
</evidence>
<evidence type="ECO:0000256" key="10">
    <source>
        <dbReference type="RuleBase" id="RU367145"/>
    </source>
</evidence>
<dbReference type="Proteomes" id="UP000759131">
    <property type="component" value="Unassembled WGS sequence"/>
</dbReference>
<feature type="non-terminal residue" evidence="11">
    <location>
        <position position="1"/>
    </location>
</feature>
<dbReference type="InterPro" id="IPR013288">
    <property type="entry name" value="Cyt_c_oxidase_su4"/>
</dbReference>
<evidence type="ECO:0000256" key="6">
    <source>
        <dbReference type="ARBA" id="ARBA00022989"/>
    </source>
</evidence>
<keyword evidence="6 10" id="KW-1133">Transmembrane helix</keyword>
<keyword evidence="12" id="KW-1185">Reference proteome</keyword>
<dbReference type="PANTHER" id="PTHR10707">
    <property type="entry name" value="CYTOCHROME C OXIDASE SUBUNIT IV"/>
    <property type="match status" value="1"/>
</dbReference>
<evidence type="ECO:0000313" key="11">
    <source>
        <dbReference type="EMBL" id="CAD7630766.1"/>
    </source>
</evidence>
<dbReference type="GO" id="GO:0006123">
    <property type="term" value="P:mitochondrial electron transport, cytochrome c to oxygen"/>
    <property type="evidence" value="ECO:0007669"/>
    <property type="project" value="InterPro"/>
</dbReference>
<dbReference type="CDD" id="cd00922">
    <property type="entry name" value="Cyt_c_Oxidase_IV"/>
    <property type="match status" value="1"/>
</dbReference>
<feature type="transmembrane region" description="Helical" evidence="10">
    <location>
        <begin position="45"/>
        <end position="63"/>
    </location>
</feature>
<evidence type="ECO:0000256" key="1">
    <source>
        <dbReference type="ARBA" id="ARBA00004434"/>
    </source>
</evidence>
<evidence type="ECO:0000256" key="9">
    <source>
        <dbReference type="ARBA" id="ARBA00023136"/>
    </source>
</evidence>
<keyword evidence="3 10" id="KW-0812">Transmembrane</keyword>
<keyword evidence="4 10" id="KW-0999">Mitochondrion inner membrane</keyword>
<keyword evidence="8 10" id="KW-0496">Mitochondrion</keyword>
<dbReference type="SUPFAM" id="SSF81406">
    <property type="entry name" value="Mitochondrial cytochrome c oxidase subunit IV"/>
    <property type="match status" value="1"/>
</dbReference>
<dbReference type="GO" id="GO:0016491">
    <property type="term" value="F:oxidoreductase activity"/>
    <property type="evidence" value="ECO:0007669"/>
    <property type="project" value="UniProtKB-KW"/>
</dbReference>